<keyword evidence="7 21" id="KW-0812">Transmembrane</keyword>
<dbReference type="GO" id="GO:0005524">
    <property type="term" value="F:ATP binding"/>
    <property type="evidence" value="ECO:0007669"/>
    <property type="project" value="UniProtKB-KW"/>
</dbReference>
<evidence type="ECO:0000256" key="7">
    <source>
        <dbReference type="ARBA" id="ARBA00022692"/>
    </source>
</evidence>
<dbReference type="InterPro" id="IPR003439">
    <property type="entry name" value="ABC_transporter-like_ATP-bd"/>
</dbReference>
<feature type="transmembrane region" description="Helical" evidence="21">
    <location>
        <begin position="43"/>
        <end position="64"/>
    </location>
</feature>
<dbReference type="Gene3D" id="3.30.40.10">
    <property type="entry name" value="Zinc/RING finger domain, C3HC4 (zinc finger)"/>
    <property type="match status" value="1"/>
</dbReference>
<dbReference type="PANTHER" id="PTHR43423">
    <property type="entry name" value="ABC TRANSPORTER I FAMILY MEMBER 17"/>
    <property type="match status" value="1"/>
</dbReference>
<keyword evidence="10" id="KW-0547">Nucleotide-binding</keyword>
<dbReference type="FunFam" id="3.30.40.10:FF:000285">
    <property type="entry name" value="RING-H2 finger protein ATL43"/>
    <property type="match status" value="1"/>
</dbReference>
<dbReference type="CDD" id="cd16461">
    <property type="entry name" value="RING-H2_EL5-like"/>
    <property type="match status" value="1"/>
</dbReference>
<dbReference type="PROSITE" id="PS50089">
    <property type="entry name" value="ZF_RING_2"/>
    <property type="match status" value="1"/>
</dbReference>
<evidence type="ECO:0000256" key="9">
    <source>
        <dbReference type="ARBA" id="ARBA00022729"/>
    </source>
</evidence>
<name>A0A835QEY3_VANPL</name>
<keyword evidence="13" id="KW-0862">Zinc</keyword>
<evidence type="ECO:0000256" key="1">
    <source>
        <dbReference type="ARBA" id="ARBA00000900"/>
    </source>
</evidence>
<dbReference type="SUPFAM" id="SSF57850">
    <property type="entry name" value="RING/U-box"/>
    <property type="match status" value="1"/>
</dbReference>
<dbReference type="GO" id="GO:0061630">
    <property type="term" value="F:ubiquitin protein ligase activity"/>
    <property type="evidence" value="ECO:0007669"/>
    <property type="project" value="UniProtKB-EC"/>
</dbReference>
<comment type="similarity">
    <text evidence="17">Belongs to the RING-type zinc finger family. ATL subfamily.</text>
</comment>
<organism evidence="24 25">
    <name type="scientific">Vanilla planifolia</name>
    <name type="common">Vanilla</name>
    <dbReference type="NCBI Taxonomy" id="51239"/>
    <lineage>
        <taxon>Eukaryota</taxon>
        <taxon>Viridiplantae</taxon>
        <taxon>Streptophyta</taxon>
        <taxon>Embryophyta</taxon>
        <taxon>Tracheophyta</taxon>
        <taxon>Spermatophyta</taxon>
        <taxon>Magnoliopsida</taxon>
        <taxon>Liliopsida</taxon>
        <taxon>Asparagales</taxon>
        <taxon>Orchidaceae</taxon>
        <taxon>Vanilloideae</taxon>
        <taxon>Vanilleae</taxon>
        <taxon>Vanilla</taxon>
    </lineage>
</organism>
<comment type="similarity">
    <text evidence="18">Belongs to the ABC transporter superfamily. ABCI family.</text>
</comment>
<evidence type="ECO:0000256" key="3">
    <source>
        <dbReference type="ARBA" id="ARBA00004906"/>
    </source>
</evidence>
<dbReference type="SUPFAM" id="SSF52540">
    <property type="entry name" value="P-loop containing nucleoside triphosphate hydrolases"/>
    <property type="match status" value="1"/>
</dbReference>
<sequence>MESHLPRGLLAENGIHGGSGAPSPFQSPATERASAGIPFRPSIAIISVVLTTMLSLTCLLLLYAKHCRRQGAAARGGGSSGLVYGTSVERRSSGVGQAVVESLPVFRFGSLIGEKSGLECAVCLSRYETEELLRLLPKCRHAFHVDCVDAWLNFHSSCPICRSRVSPEDVLLLHRESAEPEAVPKPPGRRISGRHSSAGENSSGTGVRFAVRRPSESELQRLCRDLIWKGRGRTVERSEAFRSNVTSLGHDDHVERKVLGDLHWRWQTTELVAKERVRGNRGTVIWGGKDDAEMVVVYGKEDGAVDWWRPGKRWIALFLSDTREDTFLRNSEERVNGTHQSFTDGVQNQDAGRGSDFPPKFDHLGHQSDKASPFYGYPVESSLVSPLLHFFPYPTIVHTDQMGTDSEEIREHLLDMEAPISPPPPATTKMSVQGLWKSSDTTREPILRGVSLELPAAQVVGIIGPSGSGKSTLLRALNRLWEPAAGTILLDGADITRVDVLSLRRRVGMLFQLPVLFEGTVADNVRYGPQLRGKKLSDSEVQSLLSMADLEPSLASKPASNLSVGQAQRVALARTLANDPEVLLLDEPTSALDPISTQNIEEAIVRLKKTRGMTIVMVSHSVKQVQRIADVVCLLVGGEIVEVLPPSQLSQAQHPMARRFLELSD</sequence>
<keyword evidence="8" id="KW-0479">Metal-binding</keyword>
<dbReference type="Proteomes" id="UP000639772">
    <property type="component" value="Unassembled WGS sequence"/>
</dbReference>
<dbReference type="InterPro" id="IPR017871">
    <property type="entry name" value="ABC_transporter-like_CS"/>
</dbReference>
<dbReference type="CDD" id="cd03260">
    <property type="entry name" value="ABC_PstB_phosphate_transporter"/>
    <property type="match status" value="1"/>
</dbReference>
<evidence type="ECO:0000259" key="23">
    <source>
        <dbReference type="PROSITE" id="PS50893"/>
    </source>
</evidence>
<dbReference type="SMART" id="SM00382">
    <property type="entry name" value="AAA"/>
    <property type="match status" value="1"/>
</dbReference>
<evidence type="ECO:0000256" key="10">
    <source>
        <dbReference type="ARBA" id="ARBA00022741"/>
    </source>
</evidence>
<reference evidence="24 25" key="1">
    <citation type="journal article" date="2020" name="Nat. Food">
        <title>A phased Vanilla planifolia genome enables genetic improvement of flavour and production.</title>
        <authorList>
            <person name="Hasing T."/>
            <person name="Tang H."/>
            <person name="Brym M."/>
            <person name="Khazi F."/>
            <person name="Huang T."/>
            <person name="Chambers A.H."/>
        </authorList>
    </citation>
    <scope>NUCLEOTIDE SEQUENCE [LARGE SCALE GENOMIC DNA]</scope>
    <source>
        <tissue evidence="24">Leaf</tissue>
    </source>
</reference>
<dbReference type="GO" id="GO:0016020">
    <property type="term" value="C:membrane"/>
    <property type="evidence" value="ECO:0007669"/>
    <property type="project" value="UniProtKB-SubCell"/>
</dbReference>
<feature type="compositionally biased region" description="Polar residues" evidence="20">
    <location>
        <begin position="194"/>
        <end position="205"/>
    </location>
</feature>
<dbReference type="InterPro" id="IPR003593">
    <property type="entry name" value="AAA+_ATPase"/>
</dbReference>
<keyword evidence="12" id="KW-0833">Ubl conjugation pathway</keyword>
<evidence type="ECO:0000256" key="17">
    <source>
        <dbReference type="ARBA" id="ARBA00024209"/>
    </source>
</evidence>
<feature type="region of interest" description="Disordered" evidence="20">
    <location>
        <begin position="177"/>
        <end position="206"/>
    </location>
</feature>
<gene>
    <name evidence="24" type="ORF">HPP92_016527</name>
</gene>
<accession>A0A835QEY3</accession>
<evidence type="ECO:0000256" key="8">
    <source>
        <dbReference type="ARBA" id="ARBA00022723"/>
    </source>
</evidence>
<protein>
    <recommendedName>
        <fullName evidence="4">RING-type E3 ubiquitin transferase</fullName>
        <ecNumber evidence="4">2.3.2.27</ecNumber>
    </recommendedName>
</protein>
<feature type="domain" description="ABC transporter" evidence="23">
    <location>
        <begin position="430"/>
        <end position="662"/>
    </location>
</feature>
<evidence type="ECO:0000256" key="15">
    <source>
        <dbReference type="ARBA" id="ARBA00022989"/>
    </source>
</evidence>
<dbReference type="GO" id="GO:0008270">
    <property type="term" value="F:zinc ion binding"/>
    <property type="evidence" value="ECO:0007669"/>
    <property type="project" value="UniProtKB-KW"/>
</dbReference>
<dbReference type="GO" id="GO:0035435">
    <property type="term" value="P:phosphate ion transmembrane transport"/>
    <property type="evidence" value="ECO:0007669"/>
    <property type="project" value="InterPro"/>
</dbReference>
<dbReference type="Pfam" id="PF13639">
    <property type="entry name" value="zf-RING_2"/>
    <property type="match status" value="1"/>
</dbReference>
<evidence type="ECO:0000256" key="12">
    <source>
        <dbReference type="ARBA" id="ARBA00022786"/>
    </source>
</evidence>
<evidence type="ECO:0000256" key="14">
    <source>
        <dbReference type="ARBA" id="ARBA00022840"/>
    </source>
</evidence>
<dbReference type="GO" id="GO:0005315">
    <property type="term" value="F:phosphate transmembrane transporter activity"/>
    <property type="evidence" value="ECO:0007669"/>
    <property type="project" value="InterPro"/>
</dbReference>
<dbReference type="Pfam" id="PF00005">
    <property type="entry name" value="ABC_tran"/>
    <property type="match status" value="1"/>
</dbReference>
<dbReference type="InterPro" id="IPR001841">
    <property type="entry name" value="Znf_RING"/>
</dbReference>
<dbReference type="PANTHER" id="PTHR43423:SF1">
    <property type="entry name" value="ABC TRANSPORTER I FAMILY MEMBER 17"/>
    <property type="match status" value="1"/>
</dbReference>
<dbReference type="FunFam" id="3.40.50.300:FF:001209">
    <property type="entry name" value="ABC transporter, ATP-binding protein"/>
    <property type="match status" value="1"/>
</dbReference>
<dbReference type="InterPro" id="IPR013083">
    <property type="entry name" value="Znf_RING/FYVE/PHD"/>
</dbReference>
<comment type="catalytic activity">
    <reaction evidence="1">
        <text>S-ubiquitinyl-[E2 ubiquitin-conjugating enzyme]-L-cysteine + [acceptor protein]-L-lysine = [E2 ubiquitin-conjugating enzyme]-L-cysteine + N(6)-ubiquitinyl-[acceptor protein]-L-lysine.</text>
        <dbReference type="EC" id="2.3.2.27"/>
    </reaction>
</comment>
<dbReference type="EC" id="2.3.2.27" evidence="4"/>
<evidence type="ECO:0000256" key="11">
    <source>
        <dbReference type="ARBA" id="ARBA00022771"/>
    </source>
</evidence>
<evidence type="ECO:0000256" key="13">
    <source>
        <dbReference type="ARBA" id="ARBA00022833"/>
    </source>
</evidence>
<evidence type="ECO:0000256" key="6">
    <source>
        <dbReference type="ARBA" id="ARBA00022679"/>
    </source>
</evidence>
<evidence type="ECO:0000256" key="18">
    <source>
        <dbReference type="ARBA" id="ARBA00061382"/>
    </source>
</evidence>
<evidence type="ECO:0000256" key="2">
    <source>
        <dbReference type="ARBA" id="ARBA00004167"/>
    </source>
</evidence>
<comment type="pathway">
    <text evidence="3">Protein modification; protein ubiquitination.</text>
</comment>
<evidence type="ECO:0000256" key="21">
    <source>
        <dbReference type="SAM" id="Phobius"/>
    </source>
</evidence>
<keyword evidence="15 21" id="KW-1133">Transmembrane helix</keyword>
<proteinExistence type="inferred from homology"/>
<evidence type="ECO:0000256" key="19">
    <source>
        <dbReference type="PROSITE-ProRule" id="PRU00175"/>
    </source>
</evidence>
<keyword evidence="11 19" id="KW-0863">Zinc-finger</keyword>
<dbReference type="PROSITE" id="PS00211">
    <property type="entry name" value="ABC_TRANSPORTER_1"/>
    <property type="match status" value="1"/>
</dbReference>
<keyword evidence="6" id="KW-0808">Transferase</keyword>
<dbReference type="EMBL" id="JADCNM010000008">
    <property type="protein sequence ID" value="KAG0471981.1"/>
    <property type="molecule type" value="Genomic_DNA"/>
</dbReference>
<dbReference type="Gene3D" id="3.40.50.300">
    <property type="entry name" value="P-loop containing nucleotide triphosphate hydrolases"/>
    <property type="match status" value="1"/>
</dbReference>
<evidence type="ECO:0000256" key="5">
    <source>
        <dbReference type="ARBA" id="ARBA00022448"/>
    </source>
</evidence>
<keyword evidence="9" id="KW-0732">Signal</keyword>
<dbReference type="InterPro" id="IPR027417">
    <property type="entry name" value="P-loop_NTPase"/>
</dbReference>
<dbReference type="GO" id="GO:0016887">
    <property type="term" value="F:ATP hydrolysis activity"/>
    <property type="evidence" value="ECO:0007669"/>
    <property type="project" value="InterPro"/>
</dbReference>
<feature type="domain" description="RING-type" evidence="22">
    <location>
        <begin position="120"/>
        <end position="162"/>
    </location>
</feature>
<dbReference type="OrthoDB" id="6593433at2759"/>
<feature type="region of interest" description="Disordered" evidence="20">
    <location>
        <begin position="12"/>
        <end position="32"/>
    </location>
</feature>
<keyword evidence="14" id="KW-0067">ATP-binding</keyword>
<dbReference type="AlphaFoldDB" id="A0A835QEY3"/>
<comment type="caution">
    <text evidence="24">The sequence shown here is derived from an EMBL/GenBank/DDBJ whole genome shotgun (WGS) entry which is preliminary data.</text>
</comment>
<dbReference type="InterPro" id="IPR005670">
    <property type="entry name" value="PstB-like"/>
</dbReference>
<evidence type="ECO:0000256" key="20">
    <source>
        <dbReference type="SAM" id="MobiDB-lite"/>
    </source>
</evidence>
<evidence type="ECO:0000256" key="4">
    <source>
        <dbReference type="ARBA" id="ARBA00012483"/>
    </source>
</evidence>
<comment type="subcellular location">
    <subcellularLocation>
        <location evidence="2">Membrane</location>
        <topology evidence="2">Single-pass membrane protein</topology>
    </subcellularLocation>
</comment>
<evidence type="ECO:0000259" key="22">
    <source>
        <dbReference type="PROSITE" id="PS50089"/>
    </source>
</evidence>
<keyword evidence="5" id="KW-0813">Transport</keyword>
<evidence type="ECO:0000313" key="25">
    <source>
        <dbReference type="Proteomes" id="UP000639772"/>
    </source>
</evidence>
<keyword evidence="16 21" id="KW-0472">Membrane</keyword>
<dbReference type="PROSITE" id="PS50893">
    <property type="entry name" value="ABC_TRANSPORTER_2"/>
    <property type="match status" value="1"/>
</dbReference>
<evidence type="ECO:0000313" key="24">
    <source>
        <dbReference type="EMBL" id="KAG0471981.1"/>
    </source>
</evidence>
<evidence type="ECO:0000256" key="16">
    <source>
        <dbReference type="ARBA" id="ARBA00023136"/>
    </source>
</evidence>
<dbReference type="SMART" id="SM00184">
    <property type="entry name" value="RING"/>
    <property type="match status" value="1"/>
</dbReference>